<keyword evidence="2 6" id="KW-0812">Transmembrane</keyword>
<evidence type="ECO:0000256" key="6">
    <source>
        <dbReference type="SAM" id="Phobius"/>
    </source>
</evidence>
<dbReference type="RefSeq" id="WP_074766539.1">
    <property type="nucleotide sequence ID" value="NZ_FNWO01000004.1"/>
</dbReference>
<evidence type="ECO:0000256" key="5">
    <source>
        <dbReference type="PIRSR" id="PIRSR604254-1"/>
    </source>
</evidence>
<feature type="transmembrane region" description="Helical" evidence="6">
    <location>
        <begin position="12"/>
        <end position="35"/>
    </location>
</feature>
<accession>A0A1H6H8R8</accession>
<evidence type="ECO:0000313" key="8">
    <source>
        <dbReference type="Proteomes" id="UP000182983"/>
    </source>
</evidence>
<evidence type="ECO:0000256" key="1">
    <source>
        <dbReference type="ARBA" id="ARBA00004141"/>
    </source>
</evidence>
<proteinExistence type="predicted"/>
<keyword evidence="3 6" id="KW-1133">Transmembrane helix</keyword>
<organism evidence="7 8">
    <name type="scientific">Magnetospirillum fulvum</name>
    <name type="common">Rhodospirillum fulvum</name>
    <dbReference type="NCBI Taxonomy" id="1082"/>
    <lineage>
        <taxon>Bacteria</taxon>
        <taxon>Pseudomonadati</taxon>
        <taxon>Pseudomonadota</taxon>
        <taxon>Alphaproteobacteria</taxon>
        <taxon>Rhodospirillales</taxon>
        <taxon>Rhodospirillaceae</taxon>
        <taxon>Magnetospirillum</taxon>
    </lineage>
</organism>
<sequence>MHHQYTPAERRFDGVVHILGMVLSGLGALTLLGLTGAAGDILLFTAAAIYSLGLIATFWFSAAYNLTVVPHRKTLLRRFDHAAIYVMIAGTYTPLAMISIGGTVGYSLLALVWSIAGLGLVLKLGWPHRFERLSVALYLALGWVGLFVIGSIIQALPVAALVLLLVGGIFYTTGVIFHLWTRLPFQNAIWHCFVLVAAACHYAAVVDAILPQ</sequence>
<dbReference type="GO" id="GO:0016020">
    <property type="term" value="C:membrane"/>
    <property type="evidence" value="ECO:0007669"/>
    <property type="project" value="UniProtKB-SubCell"/>
</dbReference>
<feature type="transmembrane region" description="Helical" evidence="6">
    <location>
        <begin position="82"/>
        <end position="100"/>
    </location>
</feature>
<feature type="transmembrane region" description="Helical" evidence="6">
    <location>
        <begin position="41"/>
        <end position="61"/>
    </location>
</feature>
<dbReference type="PANTHER" id="PTHR20855">
    <property type="entry name" value="ADIPOR/PROGESTIN RECEPTOR-RELATED"/>
    <property type="match status" value="1"/>
</dbReference>
<feature type="transmembrane region" description="Helical" evidence="6">
    <location>
        <begin position="133"/>
        <end position="153"/>
    </location>
</feature>
<dbReference type="Proteomes" id="UP000182983">
    <property type="component" value="Unassembled WGS sequence"/>
</dbReference>
<dbReference type="OrthoDB" id="9813689at2"/>
<dbReference type="GO" id="GO:0046872">
    <property type="term" value="F:metal ion binding"/>
    <property type="evidence" value="ECO:0007669"/>
    <property type="project" value="UniProtKB-KW"/>
</dbReference>
<keyword evidence="8" id="KW-1185">Reference proteome</keyword>
<comment type="subcellular location">
    <subcellularLocation>
        <location evidence="1">Membrane</location>
        <topology evidence="1">Multi-pass membrane protein</topology>
    </subcellularLocation>
</comment>
<evidence type="ECO:0000313" key="7">
    <source>
        <dbReference type="EMBL" id="SEH32181.1"/>
    </source>
</evidence>
<dbReference type="EMBL" id="FNWO01000004">
    <property type="protein sequence ID" value="SEH32181.1"/>
    <property type="molecule type" value="Genomic_DNA"/>
</dbReference>
<keyword evidence="5" id="KW-0862">Zinc</keyword>
<dbReference type="PANTHER" id="PTHR20855:SF3">
    <property type="entry name" value="LD03007P"/>
    <property type="match status" value="1"/>
</dbReference>
<protein>
    <submittedName>
        <fullName evidence="7">Hemolysin III</fullName>
    </submittedName>
</protein>
<keyword evidence="4 6" id="KW-0472">Membrane</keyword>
<dbReference type="InterPro" id="IPR004254">
    <property type="entry name" value="AdipoR/HlyIII-related"/>
</dbReference>
<evidence type="ECO:0000256" key="2">
    <source>
        <dbReference type="ARBA" id="ARBA00022692"/>
    </source>
</evidence>
<feature type="transmembrane region" description="Helical" evidence="6">
    <location>
        <begin position="159"/>
        <end position="181"/>
    </location>
</feature>
<evidence type="ECO:0000256" key="4">
    <source>
        <dbReference type="ARBA" id="ARBA00023136"/>
    </source>
</evidence>
<keyword evidence="5" id="KW-0479">Metal-binding</keyword>
<reference evidence="8" key="1">
    <citation type="submission" date="2016-10" db="EMBL/GenBank/DDBJ databases">
        <authorList>
            <person name="Varghese N."/>
            <person name="Submissions S."/>
        </authorList>
    </citation>
    <scope>NUCLEOTIDE SEQUENCE [LARGE SCALE GENOMIC DNA]</scope>
    <source>
        <strain evidence="8">DSM 13234</strain>
    </source>
</reference>
<feature type="transmembrane region" description="Helical" evidence="6">
    <location>
        <begin position="188"/>
        <end position="210"/>
    </location>
</feature>
<feature type="transmembrane region" description="Helical" evidence="6">
    <location>
        <begin position="106"/>
        <end position="126"/>
    </location>
</feature>
<evidence type="ECO:0000256" key="3">
    <source>
        <dbReference type="ARBA" id="ARBA00022989"/>
    </source>
</evidence>
<feature type="binding site" evidence="5">
    <location>
        <position position="191"/>
    </location>
    <ligand>
        <name>Zn(2+)</name>
        <dbReference type="ChEBI" id="CHEBI:29105"/>
    </ligand>
</feature>
<dbReference type="AlphaFoldDB" id="A0A1H6H8R8"/>
<gene>
    <name evidence="7" type="ORF">SAMN04244559_01193</name>
</gene>
<name>A0A1H6H8R8_MAGFU</name>
<dbReference type="Pfam" id="PF03006">
    <property type="entry name" value="HlyIII"/>
    <property type="match status" value="1"/>
</dbReference>